<protein>
    <submittedName>
        <fullName evidence="1">Uncharacterized protein</fullName>
    </submittedName>
</protein>
<dbReference type="Proteomes" id="UP000805649">
    <property type="component" value="Unassembled WGS sequence"/>
</dbReference>
<proteinExistence type="predicted"/>
<reference evidence="1 2" key="1">
    <citation type="journal article" date="2020" name="Phytopathology">
        <title>Genome Sequence Resources of Colletotrichum truncatum, C. plurivorum, C. musicola, and C. sojae: Four Species Pathogenic to Soybean (Glycine max).</title>
        <authorList>
            <person name="Rogerio F."/>
            <person name="Boufleur T.R."/>
            <person name="Ciampi-Guillardi M."/>
            <person name="Sukno S.A."/>
            <person name="Thon M.R."/>
            <person name="Massola Junior N.S."/>
            <person name="Baroncelli R."/>
        </authorList>
    </citation>
    <scope>NUCLEOTIDE SEQUENCE [LARGE SCALE GENOMIC DNA]</scope>
    <source>
        <strain evidence="1 2">CMES1059</strain>
    </source>
</reference>
<comment type="caution">
    <text evidence="1">The sequence shown here is derived from an EMBL/GenBank/DDBJ whole genome shotgun (WGS) entry which is preliminary data.</text>
</comment>
<keyword evidence="2" id="KW-1185">Reference proteome</keyword>
<evidence type="ECO:0000313" key="2">
    <source>
        <dbReference type="Proteomes" id="UP000805649"/>
    </source>
</evidence>
<evidence type="ECO:0000313" key="1">
    <source>
        <dbReference type="EMBL" id="KAL0932567.1"/>
    </source>
</evidence>
<gene>
    <name evidence="1" type="ORF">CTRU02_211531</name>
</gene>
<name>A0ACC3YN14_COLTU</name>
<accession>A0ACC3YN14</accession>
<dbReference type="EMBL" id="VUJX02000008">
    <property type="protein sequence ID" value="KAL0932567.1"/>
    <property type="molecule type" value="Genomic_DNA"/>
</dbReference>
<sequence>MSKTNHQTPGPIPEDRLILSHGHAFTNESQNLVDALPDKGYYAHGVLVDICQIFRNEITKHAGIHSQEREQAGYLVGWHDAFHSLRHLMCAHEDFLRSAPISGIPCQPAFPNWLSLHEATNQVIERGNLFMMKGKDGGPSHDTPGLSSQLRGGSVAAKEPIAGTSSVLDMTNGATKTPMNTPSTLNHNSPTNVPFNDGHPLLRDTAEGNLLNAFPVLREMDTSQILMLYEREARLSEHKMAAELAKTNLLRQIIFEDRFSEDVPSFFNSPGVSKGKNTKFYDFGTEINHSFFGEQQQNRAIRAVRRILRNWRLSDVPLEPVVPEEQQAPVEVSELDAGPPLARQMPGCREKPMGLPMREETLYRSTPTFGPVTRENALQVPSTLPTESSSGSRKNAIDATLAFSKLQRLSEYSLVGDPACESTLLAMQEEPDDIFMAGGRSCSETSDNEPGSPCAWPTSVSVVTKPRAGDGKWTRSSNNAASASMSSTPSVMYKRASHPGSKLGQVSDHPKEADPWNEQGRSGWGRVRRCISIDDLLTSDDKSIWCVAVGEKSSSQEAHRRERTAEPKIHEPGYASPRQASSDTLSGVNRFVDASKSLPSEPQPAELGTLSSQPGSDAELAERKDYLRRWVNGPASPKASVPASHRSNQMPSNTDSDSRNRHFSLLPESSANCETSSRVPRGDDLEYTAVPPPSPRPAYAASSHYWGQPSTASTIRIPPVSRVNSSSTKFSFDDDDGGGQAVPPPAAAYQPGDQAPRVSMNHRRTQVSMDSYGHNPYHNHAEAAPALSGPNGLARVTPSYTVPARKPLQKRQSDADKRSSAGDAYDFRGHKSSDSDW</sequence>
<organism evidence="1 2">
    <name type="scientific">Colletotrichum truncatum</name>
    <name type="common">Anthracnose fungus</name>
    <name type="synonym">Colletotrichum capsici</name>
    <dbReference type="NCBI Taxonomy" id="5467"/>
    <lineage>
        <taxon>Eukaryota</taxon>
        <taxon>Fungi</taxon>
        <taxon>Dikarya</taxon>
        <taxon>Ascomycota</taxon>
        <taxon>Pezizomycotina</taxon>
        <taxon>Sordariomycetes</taxon>
        <taxon>Hypocreomycetidae</taxon>
        <taxon>Glomerellales</taxon>
        <taxon>Glomerellaceae</taxon>
        <taxon>Colletotrichum</taxon>
        <taxon>Colletotrichum truncatum species complex</taxon>
    </lineage>
</organism>